<name>A0A073KA07_9BACI</name>
<gene>
    <name evidence="2" type="ORF">BAMA_24155</name>
</gene>
<dbReference type="InterPro" id="IPR025055">
    <property type="entry name" value="Ena_core"/>
</dbReference>
<keyword evidence="3" id="KW-1185">Reference proteome</keyword>
<organism evidence="2 3">
    <name type="scientific">Bacillus manliponensis</name>
    <dbReference type="NCBI Taxonomy" id="574376"/>
    <lineage>
        <taxon>Bacteria</taxon>
        <taxon>Bacillati</taxon>
        <taxon>Bacillota</taxon>
        <taxon>Bacilli</taxon>
        <taxon>Bacillales</taxon>
        <taxon>Bacillaceae</taxon>
        <taxon>Bacillus</taxon>
        <taxon>Bacillus cereus group</taxon>
    </lineage>
</organism>
<accession>A0A073KA07</accession>
<protein>
    <recommendedName>
        <fullName evidence="1">Endospore appendages core domain-containing protein</fullName>
    </recommendedName>
</protein>
<dbReference type="EMBL" id="JOTN01000009">
    <property type="protein sequence ID" value="KEK19108.1"/>
    <property type="molecule type" value="Genomic_DNA"/>
</dbReference>
<feature type="domain" description="Endospore appendages core" evidence="1">
    <location>
        <begin position="31"/>
        <end position="138"/>
    </location>
</feature>
<dbReference type="AlphaFoldDB" id="A0A073KA07"/>
<dbReference type="RefSeq" id="WP_034639567.1">
    <property type="nucleotide sequence ID" value="NZ_CBCSJC010000008.1"/>
</dbReference>
<dbReference type="OrthoDB" id="2938870at2"/>
<sequence>MSNRKRIGCFAPLGMNCYPPSPPLFPPPKPIETELITNEFCGNFLVTDQPLPSRETLELWQRDETSLITGTVSIYNSSNSTHPVSIQIIDKIAHQFIVFPGNTTSFTGNALQSISIIDIPNDSPLYIEGKYCCQFTYCRKKMNCM</sequence>
<proteinExistence type="predicted"/>
<evidence type="ECO:0000259" key="1">
    <source>
        <dbReference type="Pfam" id="PF13157"/>
    </source>
</evidence>
<evidence type="ECO:0000313" key="2">
    <source>
        <dbReference type="EMBL" id="KEK19108.1"/>
    </source>
</evidence>
<dbReference type="Pfam" id="PF13157">
    <property type="entry name" value="Enas"/>
    <property type="match status" value="1"/>
</dbReference>
<comment type="caution">
    <text evidence="2">The sequence shown here is derived from an EMBL/GenBank/DDBJ whole genome shotgun (WGS) entry which is preliminary data.</text>
</comment>
<evidence type="ECO:0000313" key="3">
    <source>
        <dbReference type="Proteomes" id="UP000027822"/>
    </source>
</evidence>
<reference evidence="2 3" key="1">
    <citation type="submission" date="2014-06" db="EMBL/GenBank/DDBJ databases">
        <title>Draft genome sequence of Bacillus manliponensis JCM 15802 (MCCC 1A00708).</title>
        <authorList>
            <person name="Lai Q."/>
            <person name="Liu Y."/>
            <person name="Shao Z."/>
        </authorList>
    </citation>
    <scope>NUCLEOTIDE SEQUENCE [LARGE SCALE GENOMIC DNA]</scope>
    <source>
        <strain evidence="2 3">JCM 15802</strain>
    </source>
</reference>
<dbReference type="Proteomes" id="UP000027822">
    <property type="component" value="Unassembled WGS sequence"/>
</dbReference>